<accession>A0A4R3IFV4</accession>
<keyword evidence="3" id="KW-1185">Reference proteome</keyword>
<dbReference type="Proteomes" id="UP000295793">
    <property type="component" value="Unassembled WGS sequence"/>
</dbReference>
<feature type="signal peptide" evidence="1">
    <location>
        <begin position="1"/>
        <end position="24"/>
    </location>
</feature>
<reference evidence="2 3" key="1">
    <citation type="submission" date="2019-03" db="EMBL/GenBank/DDBJ databases">
        <title>Genomic Encyclopedia of Archaeal and Bacterial Type Strains, Phase II (KMG-II): from individual species to whole genera.</title>
        <authorList>
            <person name="Goeker M."/>
        </authorList>
    </citation>
    <scope>NUCLEOTIDE SEQUENCE [LARGE SCALE GENOMIC DNA]</scope>
    <source>
        <strain evidence="2 3">DSM 15388</strain>
    </source>
</reference>
<evidence type="ECO:0000256" key="1">
    <source>
        <dbReference type="SAM" id="SignalP"/>
    </source>
</evidence>
<keyword evidence="1" id="KW-0732">Signal</keyword>
<protein>
    <recommendedName>
        <fullName evidence="4">Concanavalin A-like lectin/glucanase superfamily protein</fullName>
    </recommendedName>
</protein>
<sequence>MSVKSFLVSIFTCSILLSANNLQARTFELEGFAVGSQIDTVETSFETFYLDGETLIGEISNDVAYSGRNSLKVADYSTEDKPYVRVPFAGGQHPSGLVKARVYIPEGNLKSTYINLGVGKNNSDRYFELKISGSGDVQYESGSFDPSIGSVSINEWHLVEIYWANDMVTVAVDRKIIADDIPVLNTAFSPSGVTIYTGDKSGAGNVAYFDDIMSNLF</sequence>
<comment type="caution">
    <text evidence="2">The sequence shown here is derived from an EMBL/GenBank/DDBJ whole genome shotgun (WGS) entry which is preliminary data.</text>
</comment>
<proteinExistence type="predicted"/>
<gene>
    <name evidence="2" type="ORF">BCF53_101215</name>
</gene>
<evidence type="ECO:0008006" key="4">
    <source>
        <dbReference type="Google" id="ProtNLM"/>
    </source>
</evidence>
<feature type="chain" id="PRO_5020388464" description="Concanavalin A-like lectin/glucanase superfamily protein" evidence="1">
    <location>
        <begin position="25"/>
        <end position="217"/>
    </location>
</feature>
<dbReference type="OrthoDB" id="5906392at2"/>
<evidence type="ECO:0000313" key="3">
    <source>
        <dbReference type="Proteomes" id="UP000295793"/>
    </source>
</evidence>
<name>A0A4R3IFV4_9GAMM</name>
<dbReference type="AlphaFoldDB" id="A0A4R3IFV4"/>
<dbReference type="RefSeq" id="WP_132698995.1">
    <property type="nucleotide sequence ID" value="NZ_SLZR01000001.1"/>
</dbReference>
<organism evidence="2 3">
    <name type="scientific">Reinekea marinisedimentorum</name>
    <dbReference type="NCBI Taxonomy" id="230495"/>
    <lineage>
        <taxon>Bacteria</taxon>
        <taxon>Pseudomonadati</taxon>
        <taxon>Pseudomonadota</taxon>
        <taxon>Gammaproteobacteria</taxon>
        <taxon>Oceanospirillales</taxon>
        <taxon>Saccharospirillaceae</taxon>
        <taxon>Reinekea</taxon>
    </lineage>
</organism>
<dbReference type="EMBL" id="SLZR01000001">
    <property type="protein sequence ID" value="TCS43872.1"/>
    <property type="molecule type" value="Genomic_DNA"/>
</dbReference>
<evidence type="ECO:0000313" key="2">
    <source>
        <dbReference type="EMBL" id="TCS43872.1"/>
    </source>
</evidence>